<reference evidence="9 10" key="1">
    <citation type="submission" date="2017-03" db="EMBL/GenBank/DDBJ databases">
        <title>Genome of the blue death feigning beetle - Asbolus verrucosus.</title>
        <authorList>
            <person name="Rider S.D."/>
        </authorList>
    </citation>
    <scope>NUCLEOTIDE SEQUENCE [LARGE SCALE GENOMIC DNA]</scope>
    <source>
        <strain evidence="9">Butters</strain>
        <tissue evidence="9">Head and leg muscle</tissue>
    </source>
</reference>
<evidence type="ECO:0000313" key="10">
    <source>
        <dbReference type="Proteomes" id="UP000292052"/>
    </source>
</evidence>
<evidence type="ECO:0000256" key="1">
    <source>
        <dbReference type="ARBA" id="ARBA00010877"/>
    </source>
</evidence>
<evidence type="ECO:0000256" key="7">
    <source>
        <dbReference type="RuleBase" id="RU363000"/>
    </source>
</evidence>
<comment type="subunit">
    <text evidence="7">Component of the mitochondrial contact site and cristae organizing system (MICOS) complex.</text>
</comment>
<evidence type="ECO:0000256" key="2">
    <source>
        <dbReference type="ARBA" id="ARBA00022692"/>
    </source>
</evidence>
<dbReference type="GO" id="GO:0042407">
    <property type="term" value="P:cristae formation"/>
    <property type="evidence" value="ECO:0007669"/>
    <property type="project" value="TreeGrafter"/>
</dbReference>
<comment type="caution">
    <text evidence="9">The sequence shown here is derived from an EMBL/GenBank/DDBJ whole genome shotgun (WGS) entry which is preliminary data.</text>
</comment>
<sequence>MLRAVGRFPSKNLQAKSRQVLGFKLYKSVRCYSKDICPPSPPKKKDKGSGAIYTLGALALVGGATIGYAKYDPDFRKTLVEYVPFADGVIKFVFQEEQSILNSVGNMYEDLKKSLVKVIGDDQKKKKEAIVKESKQYKAPQPVIPVLEDTKKPTEGYTEIRMEQKDKDKCEIEIAGEKVKESEVVVPETHPSNLAELEEKICEAATEAVNAYNKAVYDLKVYNEEINSIIESGVDNVVPPPWETIKIKTKEKNESVRVAEKKAEEAAKNVTKLKTLLSKPNFEASAATKEMVNMNIQKVQEDIDKAKSQYETEKRMGNITEKYWDKVQKARQNFCEELEALFPSIDIHNKKLEINEADLDLFLWHAHTIILFYQKELAKVESVGHERLQAAIEAARRGGGEALSIAQICEAVEDEKRKLTLCFQKQCLKLRKEAEHELREQLKRQSQVFADHLDEAVRTRALEIERTLSRKFDEELDKEKINYKAQLAVMVGRMRGLDDALKARDAADKAAKQSQVLWAACQALLRAIKTGCPGIPWKDQLRPLSPEITLVKKAAGKFS</sequence>
<dbReference type="Proteomes" id="UP000292052">
    <property type="component" value="Unassembled WGS sequence"/>
</dbReference>
<organism evidence="9 10">
    <name type="scientific">Asbolus verrucosus</name>
    <name type="common">Desert ironclad beetle</name>
    <dbReference type="NCBI Taxonomy" id="1661398"/>
    <lineage>
        <taxon>Eukaryota</taxon>
        <taxon>Metazoa</taxon>
        <taxon>Ecdysozoa</taxon>
        <taxon>Arthropoda</taxon>
        <taxon>Hexapoda</taxon>
        <taxon>Insecta</taxon>
        <taxon>Pterygota</taxon>
        <taxon>Neoptera</taxon>
        <taxon>Endopterygota</taxon>
        <taxon>Coleoptera</taxon>
        <taxon>Polyphaga</taxon>
        <taxon>Cucujiformia</taxon>
        <taxon>Tenebrionidae</taxon>
        <taxon>Pimeliinae</taxon>
        <taxon>Asbolus</taxon>
    </lineage>
</organism>
<keyword evidence="10" id="KW-1185">Reference proteome</keyword>
<evidence type="ECO:0000256" key="6">
    <source>
        <dbReference type="ARBA" id="ARBA00023136"/>
    </source>
</evidence>
<dbReference type="STRING" id="1661398.A0A482W1R0"/>
<comment type="subcellular location">
    <subcellularLocation>
        <location evidence="7">Mitochondrion inner membrane</location>
        <topology evidence="7">Single-pass membrane protein</topology>
    </subcellularLocation>
</comment>
<name>A0A482W1R0_ASBVE</name>
<gene>
    <name evidence="9" type="ORF">BDFB_007055</name>
</gene>
<keyword evidence="6" id="KW-0472">Membrane</keyword>
<dbReference type="EMBL" id="QDEB01037327">
    <property type="protein sequence ID" value="RZC39111.1"/>
    <property type="molecule type" value="Genomic_DNA"/>
</dbReference>
<dbReference type="PANTHER" id="PTHR15415:SF7">
    <property type="entry name" value="MICOS COMPLEX SUBUNIT MIC60"/>
    <property type="match status" value="1"/>
</dbReference>
<keyword evidence="3 7" id="KW-0999">Mitochondrion inner membrane</keyword>
<proteinExistence type="inferred from homology"/>
<comment type="function">
    <text evidence="7">Component of the MICOS complex, a large protein complex of the mitochondrial inner membrane that plays crucial roles in the maintenance of crista junctions, inner membrane architecture, and formation of contact sites to the outer membrane.</text>
</comment>
<dbReference type="InterPro" id="IPR019133">
    <property type="entry name" value="MIC60"/>
</dbReference>
<evidence type="ECO:0000313" key="9">
    <source>
        <dbReference type="EMBL" id="RZC39111.1"/>
    </source>
</evidence>
<accession>A0A482W1R0</accession>
<evidence type="ECO:0000256" key="5">
    <source>
        <dbReference type="ARBA" id="ARBA00023128"/>
    </source>
</evidence>
<dbReference type="Pfam" id="PF09731">
    <property type="entry name" value="Mitofilin"/>
    <property type="match status" value="1"/>
</dbReference>
<dbReference type="GO" id="GO:0061617">
    <property type="term" value="C:MICOS complex"/>
    <property type="evidence" value="ECO:0007669"/>
    <property type="project" value="TreeGrafter"/>
</dbReference>
<feature type="coiled-coil region" evidence="8">
    <location>
        <begin position="256"/>
        <end position="316"/>
    </location>
</feature>
<dbReference type="OrthoDB" id="10261039at2759"/>
<evidence type="ECO:0000256" key="3">
    <source>
        <dbReference type="ARBA" id="ARBA00022792"/>
    </source>
</evidence>
<comment type="similarity">
    <text evidence="1 7">Belongs to the MICOS complex subunit Mic60 family.</text>
</comment>
<protein>
    <recommendedName>
        <fullName evidence="7">MICOS complex subunit MIC60</fullName>
    </recommendedName>
    <alternativeName>
        <fullName evidence="7">Mitofilin</fullName>
    </alternativeName>
</protein>
<keyword evidence="8" id="KW-0175">Coiled coil</keyword>
<keyword evidence="4" id="KW-1133">Transmembrane helix</keyword>
<dbReference type="PANTHER" id="PTHR15415">
    <property type="entry name" value="MITOFILIN"/>
    <property type="match status" value="1"/>
</dbReference>
<keyword evidence="2 7" id="KW-0812">Transmembrane</keyword>
<dbReference type="AlphaFoldDB" id="A0A482W1R0"/>
<keyword evidence="5 7" id="KW-0496">Mitochondrion</keyword>
<evidence type="ECO:0000256" key="4">
    <source>
        <dbReference type="ARBA" id="ARBA00022989"/>
    </source>
</evidence>
<evidence type="ECO:0000256" key="8">
    <source>
        <dbReference type="SAM" id="Coils"/>
    </source>
</evidence>